<organism evidence="1 2">
    <name type="scientific">Actinoplanes octamycinicus</name>
    <dbReference type="NCBI Taxonomy" id="135948"/>
    <lineage>
        <taxon>Bacteria</taxon>
        <taxon>Bacillati</taxon>
        <taxon>Actinomycetota</taxon>
        <taxon>Actinomycetes</taxon>
        <taxon>Micromonosporales</taxon>
        <taxon>Micromonosporaceae</taxon>
        <taxon>Actinoplanes</taxon>
    </lineage>
</organism>
<accession>A0A7W7H440</accession>
<dbReference type="AlphaFoldDB" id="A0A7W7H440"/>
<protein>
    <submittedName>
        <fullName evidence="1">Uncharacterized protein</fullName>
    </submittedName>
</protein>
<reference evidence="1 2" key="1">
    <citation type="submission" date="2020-08" db="EMBL/GenBank/DDBJ databases">
        <title>Sequencing the genomes of 1000 actinobacteria strains.</title>
        <authorList>
            <person name="Klenk H.-P."/>
        </authorList>
    </citation>
    <scope>NUCLEOTIDE SEQUENCE [LARGE SCALE GENOMIC DNA]</scope>
    <source>
        <strain evidence="1 2">DSM 45809</strain>
    </source>
</reference>
<gene>
    <name evidence="1" type="ORF">BJY16_007090</name>
</gene>
<sequence length="279" mass="30598">MDSAEWDDFGPWIREVRGPDEVPRLFRGAGIEPAGCRLVLKVPRSIDRRNARPEMDLYDHLIAVEEETLAVLGRRDGGYDAVRLPFDHIVAIEDSVCLLDGRLGLHTADGAAVVIPYNGASRAPIQRLAGLLRGSYLPFAPEPLPPAGQPVPYLGGVETGLVTAYHRVLAREPEMRLVSATARRPGLRSSITLSDGREILILHRRDWFGRGGDDYSVVVTVLPRPRISGAEVRPFPRRRGICLVTVQVAAARLRFPVPDGPELDAFLAALSHLGRPPLP</sequence>
<dbReference type="RefSeq" id="WP_185043893.1">
    <property type="nucleotide sequence ID" value="NZ_BAABFG010000005.1"/>
</dbReference>
<proteinExistence type="predicted"/>
<comment type="caution">
    <text evidence="1">The sequence shown here is derived from an EMBL/GenBank/DDBJ whole genome shotgun (WGS) entry which is preliminary data.</text>
</comment>
<dbReference type="EMBL" id="JACHNB010000001">
    <property type="protein sequence ID" value="MBB4743631.1"/>
    <property type="molecule type" value="Genomic_DNA"/>
</dbReference>
<keyword evidence="2" id="KW-1185">Reference proteome</keyword>
<name>A0A7W7H440_9ACTN</name>
<evidence type="ECO:0000313" key="2">
    <source>
        <dbReference type="Proteomes" id="UP000546162"/>
    </source>
</evidence>
<dbReference type="Proteomes" id="UP000546162">
    <property type="component" value="Unassembled WGS sequence"/>
</dbReference>
<evidence type="ECO:0000313" key="1">
    <source>
        <dbReference type="EMBL" id="MBB4743631.1"/>
    </source>
</evidence>